<evidence type="ECO:0000313" key="3">
    <source>
        <dbReference type="Proteomes" id="UP000277108"/>
    </source>
</evidence>
<keyword evidence="1" id="KW-1133">Transmembrane helix</keyword>
<accession>A0A3N5BKE0</accession>
<feature type="transmembrane region" description="Helical" evidence="1">
    <location>
        <begin position="36"/>
        <end position="55"/>
    </location>
</feature>
<evidence type="ECO:0000256" key="1">
    <source>
        <dbReference type="SAM" id="Phobius"/>
    </source>
</evidence>
<keyword evidence="3" id="KW-1185">Reference proteome</keyword>
<name>A0A3N5BKE0_9BACL</name>
<keyword evidence="1" id="KW-0472">Membrane</keyword>
<proteinExistence type="predicted"/>
<feature type="transmembrane region" description="Helical" evidence="1">
    <location>
        <begin position="9"/>
        <end position="30"/>
    </location>
</feature>
<sequence length="131" mass="15109">MHKNNITNVYFTCVGLMIGITIGATLIYLFQGFFPYEVVIGGFFGITLYALFHFIKIKSNKSNLVEVDERTIKNFIKMNLLGSHILIIIIYLGISLFTLLDYSSVPIIYLWILLFIYIWCVSITSIIIKKR</sequence>
<organism evidence="2 3">
    <name type="scientific">Abyssicoccus albus</name>
    <dbReference type="NCBI Taxonomy" id="1817405"/>
    <lineage>
        <taxon>Bacteria</taxon>
        <taxon>Bacillati</taxon>
        <taxon>Bacillota</taxon>
        <taxon>Bacilli</taxon>
        <taxon>Bacillales</taxon>
        <taxon>Abyssicoccaceae</taxon>
    </lineage>
</organism>
<keyword evidence="1" id="KW-0812">Transmembrane</keyword>
<comment type="caution">
    <text evidence="2">The sequence shown here is derived from an EMBL/GenBank/DDBJ whole genome shotgun (WGS) entry which is preliminary data.</text>
</comment>
<dbReference type="RefSeq" id="WP_123807608.1">
    <property type="nucleotide sequence ID" value="NZ_RKRK01000002.1"/>
</dbReference>
<feature type="transmembrane region" description="Helical" evidence="1">
    <location>
        <begin position="106"/>
        <end position="128"/>
    </location>
</feature>
<dbReference type="OrthoDB" id="2427942at2"/>
<protein>
    <submittedName>
        <fullName evidence="2">Uncharacterized protein</fullName>
    </submittedName>
</protein>
<evidence type="ECO:0000313" key="2">
    <source>
        <dbReference type="EMBL" id="RPF58157.1"/>
    </source>
</evidence>
<dbReference type="EMBL" id="RKRK01000002">
    <property type="protein sequence ID" value="RPF58157.1"/>
    <property type="molecule type" value="Genomic_DNA"/>
</dbReference>
<feature type="transmembrane region" description="Helical" evidence="1">
    <location>
        <begin position="80"/>
        <end position="100"/>
    </location>
</feature>
<gene>
    <name evidence="2" type="ORF">EDD62_0799</name>
</gene>
<dbReference type="AlphaFoldDB" id="A0A3N5BKE0"/>
<dbReference type="Proteomes" id="UP000277108">
    <property type="component" value="Unassembled WGS sequence"/>
</dbReference>
<reference evidence="2 3" key="1">
    <citation type="submission" date="2018-11" db="EMBL/GenBank/DDBJ databases">
        <title>Genomic Encyclopedia of Type Strains, Phase IV (KMG-IV): sequencing the most valuable type-strain genomes for metagenomic binning, comparative biology and taxonomic classification.</title>
        <authorList>
            <person name="Goeker M."/>
        </authorList>
    </citation>
    <scope>NUCLEOTIDE SEQUENCE [LARGE SCALE GENOMIC DNA]</scope>
    <source>
        <strain evidence="2 3">DSM 29158</strain>
    </source>
</reference>